<dbReference type="KEGG" id="beq:BEWA_016750"/>
<keyword evidence="3" id="KW-1185">Reference proteome</keyword>
<keyword evidence="1" id="KW-1133">Transmembrane helix</keyword>
<feature type="transmembrane region" description="Helical" evidence="1">
    <location>
        <begin position="186"/>
        <end position="206"/>
    </location>
</feature>
<evidence type="ECO:0000313" key="2">
    <source>
        <dbReference type="EMBL" id="EKX71997.1"/>
    </source>
</evidence>
<evidence type="ECO:0000313" key="3">
    <source>
        <dbReference type="Proteomes" id="UP000031512"/>
    </source>
</evidence>
<dbReference type="STRING" id="1537102.L1L9A7"/>
<feature type="transmembrane region" description="Helical" evidence="1">
    <location>
        <begin position="1580"/>
        <end position="1600"/>
    </location>
</feature>
<dbReference type="EMBL" id="ACOU01000008">
    <property type="protein sequence ID" value="EKX71997.1"/>
    <property type="molecule type" value="Genomic_DNA"/>
</dbReference>
<comment type="caution">
    <text evidence="2">The sequence shown here is derived from an EMBL/GenBank/DDBJ whole genome shotgun (WGS) entry which is preliminary data.</text>
</comment>
<gene>
    <name evidence="2" type="ORF">BEWA_016750</name>
</gene>
<name>L1L9A7_THEEQ</name>
<dbReference type="GeneID" id="15804953"/>
<dbReference type="Proteomes" id="UP000031512">
    <property type="component" value="Unassembled WGS sequence"/>
</dbReference>
<accession>L1L9A7</accession>
<feature type="transmembrane region" description="Helical" evidence="1">
    <location>
        <begin position="116"/>
        <end position="136"/>
    </location>
</feature>
<keyword evidence="1" id="KW-0472">Membrane</keyword>
<dbReference type="eggNOG" id="ENOG502RWPE">
    <property type="taxonomic scope" value="Eukaryota"/>
</dbReference>
<dbReference type="OrthoDB" id="361787at2759"/>
<reference evidence="2 3" key="1">
    <citation type="journal article" date="2012" name="BMC Genomics">
        <title>Comparative genomic analysis and phylogenetic position of Theileria equi.</title>
        <authorList>
            <person name="Kappmeyer L.S."/>
            <person name="Thiagarajan M."/>
            <person name="Herndon D.R."/>
            <person name="Ramsay J.D."/>
            <person name="Caler E."/>
            <person name="Djikeng A."/>
            <person name="Gillespie J.J."/>
            <person name="Lau A.O."/>
            <person name="Roalson E.H."/>
            <person name="Silva J.C."/>
            <person name="Silva M.G."/>
            <person name="Suarez C.E."/>
            <person name="Ueti M.W."/>
            <person name="Nene V.M."/>
            <person name="Mealey R.H."/>
            <person name="Knowles D.P."/>
            <person name="Brayton K.A."/>
        </authorList>
    </citation>
    <scope>NUCLEOTIDE SEQUENCE [LARGE SCALE GENOMIC DNA]</scope>
    <source>
        <strain evidence="2 3">WA</strain>
    </source>
</reference>
<sequence>MAKEEERKDGLLFNSLTYFLVGLSVALIYSFADNDHFMFYKVFREAGINADFPHYYLRQLIAFWGFIASFTFMFFGVFNKKICTVVGWLMPLSYLYITSKVTEYGSVKFGTSMLRAIALASIVSHIFQTCFVFQIFEDTEDLFQRLLSFVGGYFLGYPVVTRLLLRRVLVDGMMDSASIGDDLFHFCTTLFFITFTMAACLNYLFYGMARGADTHYWLPAFSPSMGDKVNFGSCIYPWVINPVCISILPQTLMEQPEYHNHVFIQRVTFAIVLLAIPSVMGSMDVSMRCILTLWKKRTLRYLEGLKAAIMVSEELNEMVEEDGREESPLSIVYNSSDIKVPSHIDTWSSINCDSFSDWERRDVETRDSILSAIMILDLLIKLENTLELGLVEDIIKLYCSSKTRDPLVTCTVLLTDNKQVLLTVLSRSLGMSKGLLTQVEKIPNCYNGGFGMCKSERCCFKKTCDHKNGNTTCTVENASEGAENKTCDCCCPVSIHEIRTFVKESVTSTEDSICTMVAKINADAILSSMEASDLTLDSAKVCVAVLKAYYQSCIWLLISILCIEEAILLAIWFCRLCELYKSICGNITGINCQCINKSKESTAVTIKTCSVTTLENFDDCDCLCIISYYGIMASVEAIMTKFHCLRTELVTRANTTCTFQKVETSDLASEAYLLDSIKAAIILFFGLDSVYKFIVETFKDACWCCHKDKAPLYPAVLSCLLVCYRLCSRLFRDASEGTKILEDTLLWYKCIFVTKKDMSDSTKCIVDVPKEEVKKKVEELKKEKECPKETRNLKLTITSFETFVTSAQTSLSYFYNVQTSDSGGYAVYYNLDVDKTNKAVKYLSRLQMSNTKDKNYTLKSESHFIRKGESGSSKSAFGSGSVACINRVTANLENKQEDSKSSCRCCSSEGEDICDKCEKGEPCKDCKDCKCECPENGCPCSKKEEKCSSISVFTRLSKIIECKCGTEEKEKKCSNCFNKLCSSLSNLTNKISEVSGSKKEEEKKECEHPGKCGGICCQTRRFSHFLKTYVSKLKSANCSCQGFNLYRCPGKNLCLLDGYTCGISFILKEWFANYYCHCVYDAGSGFTTLSFSFFSSRFWTTIGSFLGNGFSLNGFLSFGGKDPSLCECLVSVFRDIYKELNCQEIKCKCCPCCKKNGELFKCKCQCKEDKKEKECGCKCNCSDTEGCSSEGAECKCECRCELCWKNFFRCFVICGLKCGDQCKSGEENCCKCCCTKTGQEQCKCENSHKDDGKCTHKCENCLLCLYTTNMFFCSKCCSQQSETECKKSAISCKCTCGTDTDKKCCCKDASTTTQSTTQNLACLKLNCCCGDRLGCSIDKITCLLKCMEKELPTLYCLASKLDCQLFQFCEQLCSVLDTLEDVKEVLTKAIDIVECRITKVKCMISCYRAKFKSLTEEIESIDKRDEMYPKVVDLVKKTGKFAVLVTSYSPEIEATYMKTDFHSDLLKSTTQNLAEVAMRVKATSQLAASTGRSRVALLADSKTVQVDAPIKNYKDNSSILKGYIFIVSRIIFFLVRLQVIGPEHPLVINILIVIFNVLSAIYLSLVIAEFSGEFGKHIGYSVNFMLLCGVGANFIYLWVLHLFDYITMVYPFGNVLSKLEAYNSSLDYSKSQFSMLPSLISSLRTEFNSIFGIFSDLDTTSSYSGIRQNVYPFSTMPKSLISSFRGTLDFTPILNGPNRSVSAIMDHISFTLLGCHSDDLLTKSSDYFGDLNREMLWHSWYANTVITDTTLFYYYLRRSILFEMSEIVRLRPVDKPFSRGFTNSRQLWKHFGKIQVDLSFNASLNSPEIEIPRSRHQLNLLRERLYQEYRQKWLVYQLRATKSLVNVPLDETSSSEDLPFLYIKELDTVQLTANSLEKLDKKYSDVYRGTKINTCKVLKKEIKTWRSSKLGFCETLSDEGECKRAVNTAVKSLEGFFDTCEDHKPVKDMIEYITSTDYYSTYTHGDSDLDTDNKMALFDLTFHQDGLENNYRIFKGFKNSISHTLDHQLEIAKRNKTTSLIPLGIYTLHYGLQISQSTFEQISRLSSHNYKAD</sequence>
<protein>
    <submittedName>
        <fullName evidence="2">Uncharacterized protein</fullName>
    </submittedName>
</protein>
<dbReference type="RefSeq" id="XP_004831449.1">
    <property type="nucleotide sequence ID" value="XM_004831392.1"/>
</dbReference>
<proteinExistence type="predicted"/>
<feature type="transmembrane region" description="Helical" evidence="1">
    <location>
        <begin position="142"/>
        <end position="165"/>
    </location>
</feature>
<keyword evidence="1" id="KW-0812">Transmembrane</keyword>
<evidence type="ECO:0000256" key="1">
    <source>
        <dbReference type="SAM" id="Phobius"/>
    </source>
</evidence>
<organism evidence="2 3">
    <name type="scientific">Theileria equi strain WA</name>
    <dbReference type="NCBI Taxonomy" id="1537102"/>
    <lineage>
        <taxon>Eukaryota</taxon>
        <taxon>Sar</taxon>
        <taxon>Alveolata</taxon>
        <taxon>Apicomplexa</taxon>
        <taxon>Aconoidasida</taxon>
        <taxon>Piroplasmida</taxon>
        <taxon>Theileriidae</taxon>
        <taxon>Theileria</taxon>
    </lineage>
</organism>
<dbReference type="VEuPathDB" id="PiroplasmaDB:BEWA_016750"/>
<feature type="transmembrane region" description="Helical" evidence="1">
    <location>
        <begin position="267"/>
        <end position="291"/>
    </location>
</feature>
<feature type="transmembrane region" description="Helical" evidence="1">
    <location>
        <begin position="61"/>
        <end position="78"/>
    </location>
</feature>
<feature type="transmembrane region" description="Helical" evidence="1">
    <location>
        <begin position="1546"/>
        <end position="1568"/>
    </location>
</feature>
<feature type="transmembrane region" description="Helical" evidence="1">
    <location>
        <begin position="12"/>
        <end position="32"/>
    </location>
</feature>